<dbReference type="Gene3D" id="3.40.190.150">
    <property type="entry name" value="Bordetella uptake gene, domain 1"/>
    <property type="match status" value="1"/>
</dbReference>
<dbReference type="InterPro" id="IPR005064">
    <property type="entry name" value="BUG"/>
</dbReference>
<dbReference type="EMBL" id="JAEQNA010000004">
    <property type="protein sequence ID" value="MBL0421072.1"/>
    <property type="molecule type" value="Genomic_DNA"/>
</dbReference>
<proteinExistence type="inferred from homology"/>
<dbReference type="PANTHER" id="PTHR42928:SF5">
    <property type="entry name" value="BLR1237 PROTEIN"/>
    <property type="match status" value="1"/>
</dbReference>
<dbReference type="CDD" id="cd07012">
    <property type="entry name" value="PBP2_Bug_TTT"/>
    <property type="match status" value="1"/>
</dbReference>
<reference evidence="3" key="1">
    <citation type="submission" date="2021-01" db="EMBL/GenBank/DDBJ databases">
        <title>Ramlibacter sp. strain AW1 16S ribosomal RNA gene Genome sequencing and assembly.</title>
        <authorList>
            <person name="Kang M."/>
        </authorList>
    </citation>
    <scope>NUCLEOTIDE SEQUENCE</scope>
    <source>
        <strain evidence="3">AW1</strain>
    </source>
</reference>
<dbReference type="Gene3D" id="3.40.190.10">
    <property type="entry name" value="Periplasmic binding protein-like II"/>
    <property type="match status" value="1"/>
</dbReference>
<comment type="caution">
    <text evidence="3">The sequence shown here is derived from an EMBL/GenBank/DDBJ whole genome shotgun (WGS) entry which is preliminary data.</text>
</comment>
<comment type="similarity">
    <text evidence="1">Belongs to the UPF0065 (bug) family.</text>
</comment>
<gene>
    <name evidence="3" type="ORF">JI739_12005</name>
</gene>
<feature type="chain" id="PRO_5036791380" evidence="2">
    <location>
        <begin position="23"/>
        <end position="317"/>
    </location>
</feature>
<evidence type="ECO:0000313" key="3">
    <source>
        <dbReference type="EMBL" id="MBL0421072.1"/>
    </source>
</evidence>
<dbReference type="RefSeq" id="WP_201684156.1">
    <property type="nucleotide sequence ID" value="NZ_JAEQNA010000004.1"/>
</dbReference>
<dbReference type="PIRSF" id="PIRSF017082">
    <property type="entry name" value="YflP"/>
    <property type="match status" value="1"/>
</dbReference>
<feature type="signal peptide" evidence="2">
    <location>
        <begin position="1"/>
        <end position="22"/>
    </location>
</feature>
<keyword evidence="2" id="KW-0732">Signal</keyword>
<dbReference type="Proteomes" id="UP000613011">
    <property type="component" value="Unassembled WGS sequence"/>
</dbReference>
<keyword evidence="4" id="KW-1185">Reference proteome</keyword>
<organism evidence="3 4">
    <name type="scientific">Ramlibacter aurantiacus</name>
    <dbReference type="NCBI Taxonomy" id="2801330"/>
    <lineage>
        <taxon>Bacteria</taxon>
        <taxon>Pseudomonadati</taxon>
        <taxon>Pseudomonadota</taxon>
        <taxon>Betaproteobacteria</taxon>
        <taxon>Burkholderiales</taxon>
        <taxon>Comamonadaceae</taxon>
        <taxon>Ramlibacter</taxon>
    </lineage>
</organism>
<dbReference type="SUPFAM" id="SSF53850">
    <property type="entry name" value="Periplasmic binding protein-like II"/>
    <property type="match status" value="1"/>
</dbReference>
<accession>A0A937D585</accession>
<dbReference type="Pfam" id="PF03401">
    <property type="entry name" value="TctC"/>
    <property type="match status" value="1"/>
</dbReference>
<dbReference type="PANTHER" id="PTHR42928">
    <property type="entry name" value="TRICARBOXYLATE-BINDING PROTEIN"/>
    <property type="match status" value="1"/>
</dbReference>
<protein>
    <submittedName>
        <fullName evidence="3">Tripartite tricarboxylate transporter substrate binding protein</fullName>
    </submittedName>
</protein>
<evidence type="ECO:0000256" key="1">
    <source>
        <dbReference type="ARBA" id="ARBA00006987"/>
    </source>
</evidence>
<sequence>MRLPLRLLFVFALALACRAGLAAYPDKPIRIIVTSAAGSPLDAMARMVGKLLGPELKVPIVIENKVGGTGAVGMAQAMQLPADGYTLVTATGSTSFLMAEAKSAYSPEDFLFFRGLQAEPSSMAVRADSPYRSMKELVAALKATPEKVSVGGFAAAGFHQYVYYRLQQEAGVQGVWVPFNGGNQAVLALMGGHVQAAGITPSSALPQIQRGELRLLGISSPQRDPNFPDVPTYKEQGFNVVEEIWRGLMVRKGTPPEALATLNAALDRIEAMPEWKTFMADNKQSFMRLSSAQMQKHVETEVKSRRDFLQALGSGGK</sequence>
<name>A0A937D585_9BURK</name>
<dbReference type="PROSITE" id="PS51257">
    <property type="entry name" value="PROKAR_LIPOPROTEIN"/>
    <property type="match status" value="1"/>
</dbReference>
<evidence type="ECO:0000313" key="4">
    <source>
        <dbReference type="Proteomes" id="UP000613011"/>
    </source>
</evidence>
<dbReference type="AlphaFoldDB" id="A0A937D585"/>
<evidence type="ECO:0000256" key="2">
    <source>
        <dbReference type="SAM" id="SignalP"/>
    </source>
</evidence>
<dbReference type="InterPro" id="IPR042100">
    <property type="entry name" value="Bug_dom1"/>
</dbReference>